<evidence type="ECO:0000256" key="1">
    <source>
        <dbReference type="SAM" id="MobiDB-lite"/>
    </source>
</evidence>
<name>A0A498J264_MALDO</name>
<sequence length="116" mass="12592">MISYEVLLLSDGIGDFKRMSLLISSHRSVTSAPPLPPPPATTNATAPPQLDPTPLPQVDLFDPQVAQVLASSTSSVALSLSARRTYRQPRTCQHDIGFHIQGRWLATSVRFQIAQG</sequence>
<dbReference type="Proteomes" id="UP000290289">
    <property type="component" value="Chromosome 10"/>
</dbReference>
<accession>A0A498J264</accession>
<dbReference type="AlphaFoldDB" id="A0A498J264"/>
<reference evidence="2 3" key="1">
    <citation type="submission" date="2018-10" db="EMBL/GenBank/DDBJ databases">
        <title>A high-quality apple genome assembly.</title>
        <authorList>
            <person name="Hu J."/>
        </authorList>
    </citation>
    <scope>NUCLEOTIDE SEQUENCE [LARGE SCALE GENOMIC DNA]</scope>
    <source>
        <strain evidence="3">cv. HFTH1</strain>
        <tissue evidence="2">Young leaf</tissue>
    </source>
</reference>
<organism evidence="2 3">
    <name type="scientific">Malus domestica</name>
    <name type="common">Apple</name>
    <name type="synonym">Pyrus malus</name>
    <dbReference type="NCBI Taxonomy" id="3750"/>
    <lineage>
        <taxon>Eukaryota</taxon>
        <taxon>Viridiplantae</taxon>
        <taxon>Streptophyta</taxon>
        <taxon>Embryophyta</taxon>
        <taxon>Tracheophyta</taxon>
        <taxon>Spermatophyta</taxon>
        <taxon>Magnoliopsida</taxon>
        <taxon>eudicotyledons</taxon>
        <taxon>Gunneridae</taxon>
        <taxon>Pentapetalae</taxon>
        <taxon>rosids</taxon>
        <taxon>fabids</taxon>
        <taxon>Rosales</taxon>
        <taxon>Rosaceae</taxon>
        <taxon>Amygdaloideae</taxon>
        <taxon>Maleae</taxon>
        <taxon>Malus</taxon>
    </lineage>
</organism>
<protein>
    <submittedName>
        <fullName evidence="2">Uncharacterized protein</fullName>
    </submittedName>
</protein>
<evidence type="ECO:0000313" key="2">
    <source>
        <dbReference type="EMBL" id="RXH88072.1"/>
    </source>
</evidence>
<feature type="region of interest" description="Disordered" evidence="1">
    <location>
        <begin position="27"/>
        <end position="57"/>
    </location>
</feature>
<gene>
    <name evidence="2" type="ORF">DVH24_042143</name>
</gene>
<keyword evidence="3" id="KW-1185">Reference proteome</keyword>
<comment type="caution">
    <text evidence="2">The sequence shown here is derived from an EMBL/GenBank/DDBJ whole genome shotgun (WGS) entry which is preliminary data.</text>
</comment>
<dbReference type="EMBL" id="RDQH01000336">
    <property type="protein sequence ID" value="RXH88072.1"/>
    <property type="molecule type" value="Genomic_DNA"/>
</dbReference>
<evidence type="ECO:0000313" key="3">
    <source>
        <dbReference type="Proteomes" id="UP000290289"/>
    </source>
</evidence>
<proteinExistence type="predicted"/>